<feature type="region of interest" description="Disordered" evidence="1">
    <location>
        <begin position="1"/>
        <end position="22"/>
    </location>
</feature>
<organism evidence="2 3">
    <name type="scientific">Funneliformis geosporum</name>
    <dbReference type="NCBI Taxonomy" id="1117311"/>
    <lineage>
        <taxon>Eukaryota</taxon>
        <taxon>Fungi</taxon>
        <taxon>Fungi incertae sedis</taxon>
        <taxon>Mucoromycota</taxon>
        <taxon>Glomeromycotina</taxon>
        <taxon>Glomeromycetes</taxon>
        <taxon>Glomerales</taxon>
        <taxon>Glomeraceae</taxon>
        <taxon>Funneliformis</taxon>
    </lineage>
</organism>
<feature type="compositionally biased region" description="Polar residues" evidence="1">
    <location>
        <begin position="1"/>
        <end position="16"/>
    </location>
</feature>
<comment type="caution">
    <text evidence="2">The sequence shown here is derived from an EMBL/GenBank/DDBJ whole genome shotgun (WGS) entry which is preliminary data.</text>
</comment>
<gene>
    <name evidence="2" type="ORF">FWILDA_LOCUS7479</name>
</gene>
<protein>
    <submittedName>
        <fullName evidence="2">17218_t:CDS:1</fullName>
    </submittedName>
</protein>
<accession>A0A9W4SP28</accession>
<reference evidence="2" key="1">
    <citation type="submission" date="2022-08" db="EMBL/GenBank/DDBJ databases">
        <authorList>
            <person name="Kallberg Y."/>
            <person name="Tangrot J."/>
            <person name="Rosling A."/>
        </authorList>
    </citation>
    <scope>NUCLEOTIDE SEQUENCE</scope>
    <source>
        <strain evidence="2">Wild A</strain>
    </source>
</reference>
<dbReference type="EMBL" id="CAMKVN010001477">
    <property type="protein sequence ID" value="CAI2176220.1"/>
    <property type="molecule type" value="Genomic_DNA"/>
</dbReference>
<dbReference type="Proteomes" id="UP001153678">
    <property type="component" value="Unassembled WGS sequence"/>
</dbReference>
<evidence type="ECO:0000313" key="3">
    <source>
        <dbReference type="Proteomes" id="UP001153678"/>
    </source>
</evidence>
<keyword evidence="3" id="KW-1185">Reference proteome</keyword>
<sequence length="91" mass="10420">MSDVSTSASVNTQFDNSESQQSQQLCSSHLNINAMNSNYLLQPNQDCNEKSLSFEFVSQLLDDNDNLSHRHVLPNNVFVLYHKQIDVKKIY</sequence>
<name>A0A9W4SP28_9GLOM</name>
<evidence type="ECO:0000313" key="2">
    <source>
        <dbReference type="EMBL" id="CAI2176220.1"/>
    </source>
</evidence>
<proteinExistence type="predicted"/>
<dbReference type="AlphaFoldDB" id="A0A9W4SP28"/>
<evidence type="ECO:0000256" key="1">
    <source>
        <dbReference type="SAM" id="MobiDB-lite"/>
    </source>
</evidence>